<dbReference type="GO" id="GO:0005576">
    <property type="term" value="C:extracellular region"/>
    <property type="evidence" value="ECO:0007669"/>
    <property type="project" value="UniProtKB-SubCell"/>
</dbReference>
<organism evidence="7 8">
    <name type="scientific">Linum trigynum</name>
    <dbReference type="NCBI Taxonomy" id="586398"/>
    <lineage>
        <taxon>Eukaryota</taxon>
        <taxon>Viridiplantae</taxon>
        <taxon>Streptophyta</taxon>
        <taxon>Embryophyta</taxon>
        <taxon>Tracheophyta</taxon>
        <taxon>Spermatophyta</taxon>
        <taxon>Magnoliopsida</taxon>
        <taxon>eudicotyledons</taxon>
        <taxon>Gunneridae</taxon>
        <taxon>Pentapetalae</taxon>
        <taxon>rosids</taxon>
        <taxon>fabids</taxon>
        <taxon>Malpighiales</taxon>
        <taxon>Linaceae</taxon>
        <taxon>Linum</taxon>
    </lineage>
</organism>
<accession>A0AAV2CR22</accession>
<feature type="chain" id="PRO_5043111851" description="S-protein homolog" evidence="6">
    <location>
        <begin position="27"/>
        <end position="139"/>
    </location>
</feature>
<keyword evidence="3 6" id="KW-0713">Self-incompatibility</keyword>
<keyword evidence="8" id="KW-1185">Reference proteome</keyword>
<dbReference type="EMBL" id="OZ034814">
    <property type="protein sequence ID" value="CAL1358785.1"/>
    <property type="molecule type" value="Genomic_DNA"/>
</dbReference>
<reference evidence="7 8" key="1">
    <citation type="submission" date="2024-04" db="EMBL/GenBank/DDBJ databases">
        <authorList>
            <person name="Fracassetti M."/>
        </authorList>
    </citation>
    <scope>NUCLEOTIDE SEQUENCE [LARGE SCALE GENOMIC DNA]</scope>
</reference>
<dbReference type="Proteomes" id="UP001497516">
    <property type="component" value="Chromosome 10"/>
</dbReference>
<protein>
    <recommendedName>
        <fullName evidence="6">S-protein homolog</fullName>
    </recommendedName>
</protein>
<keyword evidence="4 6" id="KW-0964">Secreted</keyword>
<proteinExistence type="inferred from homology"/>
<evidence type="ECO:0000313" key="8">
    <source>
        <dbReference type="Proteomes" id="UP001497516"/>
    </source>
</evidence>
<keyword evidence="5 6" id="KW-0732">Signal</keyword>
<dbReference type="GO" id="GO:0060320">
    <property type="term" value="P:rejection of self pollen"/>
    <property type="evidence" value="ECO:0007669"/>
    <property type="project" value="UniProtKB-KW"/>
</dbReference>
<comment type="similarity">
    <text evidence="2 6">Belongs to the plant self-incompatibility (S1) protein family.</text>
</comment>
<name>A0AAV2CR22_9ROSI</name>
<comment type="subcellular location">
    <subcellularLocation>
        <location evidence="1 6">Secreted</location>
    </subcellularLocation>
</comment>
<evidence type="ECO:0000256" key="4">
    <source>
        <dbReference type="ARBA" id="ARBA00022525"/>
    </source>
</evidence>
<dbReference type="InterPro" id="IPR010264">
    <property type="entry name" value="Self-incomp_S1"/>
</dbReference>
<evidence type="ECO:0000256" key="2">
    <source>
        <dbReference type="ARBA" id="ARBA00005581"/>
    </source>
</evidence>
<evidence type="ECO:0000256" key="5">
    <source>
        <dbReference type="ARBA" id="ARBA00022729"/>
    </source>
</evidence>
<dbReference type="PANTHER" id="PTHR31232:SF18">
    <property type="entry name" value="S-PROTEIN HOMOLOG"/>
    <property type="match status" value="1"/>
</dbReference>
<feature type="signal peptide" evidence="6">
    <location>
        <begin position="1"/>
        <end position="26"/>
    </location>
</feature>
<dbReference type="Pfam" id="PF05938">
    <property type="entry name" value="Self-incomp_S1"/>
    <property type="match status" value="1"/>
</dbReference>
<dbReference type="AlphaFoldDB" id="A0AAV2CR22"/>
<dbReference type="PANTHER" id="PTHR31232">
    <property type="match status" value="1"/>
</dbReference>
<evidence type="ECO:0000256" key="6">
    <source>
        <dbReference type="RuleBase" id="RU367044"/>
    </source>
</evidence>
<sequence length="139" mass="15592">MIHQRLLATTVAVLLATTTFVVPARGSQEVTITIANVVNPEARTVTVHCQSKDDDLGFHDLGVYEEYSWSFHPNALGGTLFWCRLYIAETDQCLVFDAYRQNLHRGNHILRWEVEGADGVSGKTERGVPVRNVANWHPC</sequence>
<evidence type="ECO:0000313" key="7">
    <source>
        <dbReference type="EMBL" id="CAL1358785.1"/>
    </source>
</evidence>
<gene>
    <name evidence="7" type="ORF">LTRI10_LOCUS6311</name>
</gene>
<evidence type="ECO:0000256" key="1">
    <source>
        <dbReference type="ARBA" id="ARBA00004613"/>
    </source>
</evidence>
<evidence type="ECO:0000256" key="3">
    <source>
        <dbReference type="ARBA" id="ARBA00022471"/>
    </source>
</evidence>